<reference evidence="3" key="1">
    <citation type="journal article" date="2019" name="Int. J. Syst. Evol. Microbiol.">
        <title>The Global Catalogue of Microorganisms (GCM) 10K type strain sequencing project: providing services to taxonomists for standard genome sequencing and annotation.</title>
        <authorList>
            <consortium name="The Broad Institute Genomics Platform"/>
            <consortium name="The Broad Institute Genome Sequencing Center for Infectious Disease"/>
            <person name="Wu L."/>
            <person name="Ma J."/>
        </authorList>
    </citation>
    <scope>NUCLEOTIDE SEQUENCE [LARGE SCALE GENOMIC DNA]</scope>
    <source>
        <strain evidence="3">CGMCC 1.12778</strain>
    </source>
</reference>
<feature type="domain" description="SnoaL-like" evidence="1">
    <location>
        <begin position="10"/>
        <end position="114"/>
    </location>
</feature>
<dbReference type="CDD" id="cd00531">
    <property type="entry name" value="NTF2_like"/>
    <property type="match status" value="1"/>
</dbReference>
<sequence length="130" mass="14094">MGAQEDTALVRRGYEAFSAGDMDTLRELFTEDAVWHTGGTGALSGDKKGRDAILAYFGELYSRSNGSLKLTLEDVATGGRYTIGVQSGRADRDGKTLDQRTVIVFTISDDKVIEALEMAEDTAVASEFWS</sequence>
<dbReference type="Gene3D" id="3.10.450.50">
    <property type="match status" value="1"/>
</dbReference>
<dbReference type="PANTHER" id="PTHR41252">
    <property type="entry name" value="BLR2505 PROTEIN"/>
    <property type="match status" value="1"/>
</dbReference>
<evidence type="ECO:0000313" key="2">
    <source>
        <dbReference type="EMBL" id="GGI01204.1"/>
    </source>
</evidence>
<gene>
    <name evidence="2" type="ORF">GCM10007170_40110</name>
</gene>
<dbReference type="PANTHER" id="PTHR41252:SF1">
    <property type="entry name" value="BLR2505 PROTEIN"/>
    <property type="match status" value="1"/>
</dbReference>
<accession>A0ABQ2B0G8</accession>
<dbReference type="InterPro" id="IPR032710">
    <property type="entry name" value="NTF2-like_dom_sf"/>
</dbReference>
<organism evidence="2 3">
    <name type="scientific">Arthrobacter liuii</name>
    <dbReference type="NCBI Taxonomy" id="1476996"/>
    <lineage>
        <taxon>Bacteria</taxon>
        <taxon>Bacillati</taxon>
        <taxon>Actinomycetota</taxon>
        <taxon>Actinomycetes</taxon>
        <taxon>Micrococcales</taxon>
        <taxon>Micrococcaceae</taxon>
        <taxon>Arthrobacter</taxon>
    </lineage>
</organism>
<dbReference type="SUPFAM" id="SSF54427">
    <property type="entry name" value="NTF2-like"/>
    <property type="match status" value="1"/>
</dbReference>
<dbReference type="EMBL" id="BMFW01000032">
    <property type="protein sequence ID" value="GGI01204.1"/>
    <property type="molecule type" value="Genomic_DNA"/>
</dbReference>
<keyword evidence="3" id="KW-1185">Reference proteome</keyword>
<name>A0ABQ2B0G8_9MICC</name>
<dbReference type="InterPro" id="IPR037401">
    <property type="entry name" value="SnoaL-like"/>
</dbReference>
<evidence type="ECO:0000259" key="1">
    <source>
        <dbReference type="Pfam" id="PF12680"/>
    </source>
</evidence>
<comment type="caution">
    <text evidence="2">The sequence shown here is derived from an EMBL/GenBank/DDBJ whole genome shotgun (WGS) entry which is preliminary data.</text>
</comment>
<dbReference type="RefSeq" id="WP_188573288.1">
    <property type="nucleotide sequence ID" value="NZ_BMFW01000032.1"/>
</dbReference>
<dbReference type="Pfam" id="PF12680">
    <property type="entry name" value="SnoaL_2"/>
    <property type="match status" value="1"/>
</dbReference>
<proteinExistence type="predicted"/>
<dbReference type="Proteomes" id="UP000643279">
    <property type="component" value="Unassembled WGS sequence"/>
</dbReference>
<protein>
    <recommendedName>
        <fullName evidence="1">SnoaL-like domain-containing protein</fullName>
    </recommendedName>
</protein>
<evidence type="ECO:0000313" key="3">
    <source>
        <dbReference type="Proteomes" id="UP000643279"/>
    </source>
</evidence>